<proteinExistence type="predicted"/>
<sequence length="1053" mass="115507">MPARAASSSQESKSEAPESNPNMRTTRSRKAAAMIVDEKENGNVVPAKSKAKSPTKRSAKNGKTKKEEELFCTCRGYDDGTPMVQCSQCDEWYHFRCIKLGEDEASEIRVYVCPGCQEKTGRRTVMDWEGPEALEEVLRPQPSTSRKTQKKPTRAESEESEVEQKPVPAEVSESSDEGSEDEYVDDGEPSKGKGTGKRSARRLTVSSDSEHEHEGKKAASSSQRRASVVSKATTKSVSPAPTPLKRKQSTASQQVSSKRKRSESTASDDTTRKYCLQKLVELFSGIFNQYPYIFPEDGDGTPTEKKSEELSDEDKSHVETRATAFATELEQCLYETYSEPDKQGKHAASTKYKERFRMITYNLGQADRIALHKRISSGAVPAKTVSVMSSTDLASEDQQEVIKQAEQEALAHSILQKSTVPRAKITHKGLQDIEDVNEELQKQREREIARENEEEERERRERERLLRLRPVQPHAGPSSSLPPESPVTPAWGAPPPVPVHAERVPVNPLFVASAADGEHELNLGDFIHMDDDDDPPADSALAPFATGGGSPQTKASVLSPTPTAISPFAASKPDMPPRASFDLDAVWSAPKPADETDERLPRPPPAGEQKHVAMDVDPIGGEGGDDLDFDMFLGHEDEAPAAPEPEPPSPEEVFDSLPRVWNGIVSMPLDSSIPQEIQVSARQIGGRSLEQDSLLWKTLFPLNHLRIDGRVAVNSSAQYLLQSRMNSAKELIAVAFSPGSEEDIQKLKNLSDFLIGKDRHGLIFPWGSRGREWGRELYVIPLLTGHTLPEYIEILDDLKIPNNRKEDCLVGIWVLQRGKLAPPPVQAQSQIPPQHVAPPAIAVPQLPISLPQNQNSQASYAQQALPPGLVNLPNIPSIPQPPAPSTFPPAPAPAPDLAAQIASLRPEQIQQMLQSLQPASAAAAAYPAPPPAFAPQPPPPSAWPPNFNPPPHAQPTPVPIPQPQPPPPMGYPQYDHYDERPVRGGYQYDRGDRGERGHGRGRGRGRSRGRGQGYEEPRRAPDSGWASRGRARGGPPGSPERYARRGDAPPYWS</sequence>
<reference evidence="1" key="1">
    <citation type="submission" date="2021-03" db="EMBL/GenBank/DDBJ databases">
        <authorList>
            <consortium name="DOE Joint Genome Institute"/>
            <person name="Ahrendt S."/>
            <person name="Looney B.P."/>
            <person name="Miyauchi S."/>
            <person name="Morin E."/>
            <person name="Drula E."/>
            <person name="Courty P.E."/>
            <person name="Chicoki N."/>
            <person name="Fauchery L."/>
            <person name="Kohler A."/>
            <person name="Kuo A."/>
            <person name="Labutti K."/>
            <person name="Pangilinan J."/>
            <person name="Lipzen A."/>
            <person name="Riley R."/>
            <person name="Andreopoulos W."/>
            <person name="He G."/>
            <person name="Johnson J."/>
            <person name="Barry K.W."/>
            <person name="Grigoriev I.V."/>
            <person name="Nagy L."/>
            <person name="Hibbett D."/>
            <person name="Henrissat B."/>
            <person name="Matheny P.B."/>
            <person name="Labbe J."/>
            <person name="Martin F."/>
        </authorList>
    </citation>
    <scope>NUCLEOTIDE SEQUENCE</scope>
    <source>
        <strain evidence="1">HHB10654</strain>
    </source>
</reference>
<reference evidence="1" key="2">
    <citation type="journal article" date="2022" name="New Phytol.">
        <title>Evolutionary transition to the ectomycorrhizal habit in the genomes of a hyperdiverse lineage of mushroom-forming fungi.</title>
        <authorList>
            <person name="Looney B."/>
            <person name="Miyauchi S."/>
            <person name="Morin E."/>
            <person name="Drula E."/>
            <person name="Courty P.E."/>
            <person name="Kohler A."/>
            <person name="Kuo A."/>
            <person name="LaButti K."/>
            <person name="Pangilinan J."/>
            <person name="Lipzen A."/>
            <person name="Riley R."/>
            <person name="Andreopoulos W."/>
            <person name="He G."/>
            <person name="Johnson J."/>
            <person name="Nolan M."/>
            <person name="Tritt A."/>
            <person name="Barry K.W."/>
            <person name="Grigoriev I.V."/>
            <person name="Nagy L.G."/>
            <person name="Hibbett D."/>
            <person name="Henrissat B."/>
            <person name="Matheny P.B."/>
            <person name="Labbe J."/>
            <person name="Martin F.M."/>
        </authorList>
    </citation>
    <scope>NUCLEOTIDE SEQUENCE</scope>
    <source>
        <strain evidence="1">HHB10654</strain>
    </source>
</reference>
<keyword evidence="2" id="KW-1185">Reference proteome</keyword>
<gene>
    <name evidence="1" type="ORF">BV25DRAFT_929645</name>
</gene>
<name>A0ACB8SWB6_9AGAM</name>
<evidence type="ECO:0000313" key="1">
    <source>
        <dbReference type="EMBL" id="KAI0060755.1"/>
    </source>
</evidence>
<dbReference type="EMBL" id="MU277217">
    <property type="protein sequence ID" value="KAI0060755.1"/>
    <property type="molecule type" value="Genomic_DNA"/>
</dbReference>
<dbReference type="Proteomes" id="UP000814140">
    <property type="component" value="Unassembled WGS sequence"/>
</dbReference>
<comment type="caution">
    <text evidence="1">The sequence shown here is derived from an EMBL/GenBank/DDBJ whole genome shotgun (WGS) entry which is preliminary data.</text>
</comment>
<organism evidence="1 2">
    <name type="scientific">Artomyces pyxidatus</name>
    <dbReference type="NCBI Taxonomy" id="48021"/>
    <lineage>
        <taxon>Eukaryota</taxon>
        <taxon>Fungi</taxon>
        <taxon>Dikarya</taxon>
        <taxon>Basidiomycota</taxon>
        <taxon>Agaricomycotina</taxon>
        <taxon>Agaricomycetes</taxon>
        <taxon>Russulales</taxon>
        <taxon>Auriscalpiaceae</taxon>
        <taxon>Artomyces</taxon>
    </lineage>
</organism>
<protein>
    <submittedName>
        <fullName evidence="1">Uncharacterized protein</fullName>
    </submittedName>
</protein>
<accession>A0ACB8SWB6</accession>
<evidence type="ECO:0000313" key="2">
    <source>
        <dbReference type="Proteomes" id="UP000814140"/>
    </source>
</evidence>